<accession>A0ABT7YXH6</accession>
<dbReference type="Proteomes" id="UP001171902">
    <property type="component" value="Unassembled WGS sequence"/>
</dbReference>
<sequence>MDAPVVGDRGRKALGRLRRALSCSGGLHGGFVPGPVSALVRHAVADRKLTLPFVNFCNVPDLQADVSRLRELWAVLRGEDWAEDPELGRE</sequence>
<comment type="caution">
    <text evidence="1">The sequence shown here is derived from an EMBL/GenBank/DDBJ whole genome shotgun (WGS) entry which is preliminary data.</text>
</comment>
<dbReference type="RefSeq" id="WP_289959761.1">
    <property type="nucleotide sequence ID" value="NZ_JAUEMJ010000012.1"/>
</dbReference>
<evidence type="ECO:0000313" key="1">
    <source>
        <dbReference type="EMBL" id="MDN3243355.1"/>
    </source>
</evidence>
<name>A0ABT7YXH6_9ACTN</name>
<proteinExistence type="predicted"/>
<organism evidence="1 3">
    <name type="scientific">Glycomyces tritici</name>
    <dbReference type="NCBI Taxonomy" id="2665176"/>
    <lineage>
        <taxon>Bacteria</taxon>
        <taxon>Bacillati</taxon>
        <taxon>Actinomycetota</taxon>
        <taxon>Actinomycetes</taxon>
        <taxon>Glycomycetales</taxon>
        <taxon>Glycomycetaceae</taxon>
        <taxon>Glycomyces</taxon>
    </lineage>
</organism>
<gene>
    <name evidence="1" type="ORF">QWI33_26805</name>
    <name evidence="2" type="ORF">QWI33_28925</name>
</gene>
<evidence type="ECO:0000313" key="3">
    <source>
        <dbReference type="Proteomes" id="UP001171902"/>
    </source>
</evidence>
<keyword evidence="3" id="KW-1185">Reference proteome</keyword>
<dbReference type="EMBL" id="JAUEMJ010000012">
    <property type="protein sequence ID" value="MDN3243355.1"/>
    <property type="molecule type" value="Genomic_DNA"/>
</dbReference>
<reference evidence="1" key="1">
    <citation type="submission" date="2023-06" db="EMBL/GenBank/DDBJ databases">
        <title>Gycomyces niveus sp.nov., a novel actinomycete isolated from soil in Shouguang.</title>
        <authorList>
            <person name="Yang X."/>
            <person name="Zhao J."/>
        </authorList>
    </citation>
    <scope>NUCLEOTIDE SEQUENCE</scope>
    <source>
        <strain evidence="1">NEAU C2</strain>
    </source>
</reference>
<protein>
    <submittedName>
        <fullName evidence="1">Uncharacterized protein</fullName>
    </submittedName>
</protein>
<dbReference type="EMBL" id="JAUEMJ010000016">
    <property type="protein sequence ID" value="MDN3243768.1"/>
    <property type="molecule type" value="Genomic_DNA"/>
</dbReference>
<evidence type="ECO:0000313" key="2">
    <source>
        <dbReference type="EMBL" id="MDN3243768.1"/>
    </source>
</evidence>